<sequence>MAQRAIEEIFEEDVRVTDKFVNIREEDKNLTVTGPYADKCPAPTEQSSDCPDKAEKAKLEDASTPAVPFPNRFFELPSQAKRFCSLPNCTYCRAEKPNPFLPEDDDSSEDASLLDGAADGKSFEMDDGTSEAASLLDGAADGKSFEMDDGTSEAASLLDCAADGKAQSPIPGLIEKA</sequence>
<protein>
    <submittedName>
        <fullName evidence="3">Uncharacterized protein</fullName>
    </submittedName>
</protein>
<proteinExistence type="predicted"/>
<evidence type="ECO:0000313" key="2">
    <source>
        <dbReference type="Proteomes" id="UP000887572"/>
    </source>
</evidence>
<keyword evidence="2" id="KW-1185">Reference proteome</keyword>
<name>A0A914H5B4_GLORO</name>
<dbReference type="WBParaSite" id="Gr19_v10_g13960.t1">
    <property type="protein sequence ID" value="Gr19_v10_g13960.t1"/>
    <property type="gene ID" value="Gr19_v10_g13960"/>
</dbReference>
<feature type="compositionally biased region" description="Low complexity" evidence="1">
    <location>
        <begin position="110"/>
        <end position="120"/>
    </location>
</feature>
<feature type="region of interest" description="Disordered" evidence="1">
    <location>
        <begin position="95"/>
        <end position="135"/>
    </location>
</feature>
<dbReference type="AlphaFoldDB" id="A0A914H5B4"/>
<evidence type="ECO:0000313" key="3">
    <source>
        <dbReference type="WBParaSite" id="Gr19_v10_g13960.t1"/>
    </source>
</evidence>
<feature type="compositionally biased region" description="Basic and acidic residues" evidence="1">
    <location>
        <begin position="50"/>
        <end position="61"/>
    </location>
</feature>
<accession>A0A914H5B4</accession>
<organism evidence="2 3">
    <name type="scientific">Globodera rostochiensis</name>
    <name type="common">Golden nematode worm</name>
    <name type="synonym">Heterodera rostochiensis</name>
    <dbReference type="NCBI Taxonomy" id="31243"/>
    <lineage>
        <taxon>Eukaryota</taxon>
        <taxon>Metazoa</taxon>
        <taxon>Ecdysozoa</taxon>
        <taxon>Nematoda</taxon>
        <taxon>Chromadorea</taxon>
        <taxon>Rhabditida</taxon>
        <taxon>Tylenchina</taxon>
        <taxon>Tylenchomorpha</taxon>
        <taxon>Tylenchoidea</taxon>
        <taxon>Heteroderidae</taxon>
        <taxon>Heteroderinae</taxon>
        <taxon>Globodera</taxon>
    </lineage>
</organism>
<dbReference type="Proteomes" id="UP000887572">
    <property type="component" value="Unplaced"/>
</dbReference>
<evidence type="ECO:0000256" key="1">
    <source>
        <dbReference type="SAM" id="MobiDB-lite"/>
    </source>
</evidence>
<reference evidence="3" key="1">
    <citation type="submission" date="2022-11" db="UniProtKB">
        <authorList>
            <consortium name="WormBaseParasite"/>
        </authorList>
    </citation>
    <scope>IDENTIFICATION</scope>
</reference>
<feature type="region of interest" description="Disordered" evidence="1">
    <location>
        <begin position="32"/>
        <end position="64"/>
    </location>
</feature>